<dbReference type="Pfam" id="PF07690">
    <property type="entry name" value="MFS_1"/>
    <property type="match status" value="1"/>
</dbReference>
<keyword evidence="4 6" id="KW-1133">Transmembrane helix</keyword>
<dbReference type="PROSITE" id="PS50850">
    <property type="entry name" value="MFS"/>
    <property type="match status" value="1"/>
</dbReference>
<feature type="transmembrane region" description="Helical" evidence="6">
    <location>
        <begin position="209"/>
        <end position="232"/>
    </location>
</feature>
<dbReference type="RefSeq" id="WP_149610172.1">
    <property type="nucleotide sequence ID" value="NZ_VTUX01000002.1"/>
</dbReference>
<feature type="transmembrane region" description="Helical" evidence="6">
    <location>
        <begin position="286"/>
        <end position="306"/>
    </location>
</feature>
<dbReference type="PANTHER" id="PTHR23505:SF79">
    <property type="entry name" value="PROTEIN SPINSTER"/>
    <property type="match status" value="1"/>
</dbReference>
<feature type="transmembrane region" description="Helical" evidence="6">
    <location>
        <begin position="252"/>
        <end position="274"/>
    </location>
</feature>
<dbReference type="Gene3D" id="1.20.1250.20">
    <property type="entry name" value="MFS general substrate transporter like domains"/>
    <property type="match status" value="1"/>
</dbReference>
<evidence type="ECO:0000256" key="2">
    <source>
        <dbReference type="ARBA" id="ARBA00022448"/>
    </source>
</evidence>
<feature type="transmembrane region" description="Helical" evidence="6">
    <location>
        <begin position="356"/>
        <end position="379"/>
    </location>
</feature>
<reference evidence="8 9" key="1">
    <citation type="submission" date="2019-09" db="EMBL/GenBank/DDBJ databases">
        <authorList>
            <person name="Chen X.-Y."/>
        </authorList>
    </citation>
    <scope>NUCLEOTIDE SEQUENCE [LARGE SCALE GENOMIC DNA]</scope>
    <source>
        <strain evidence="8 9">NY5</strain>
    </source>
</reference>
<evidence type="ECO:0000256" key="1">
    <source>
        <dbReference type="ARBA" id="ARBA00004141"/>
    </source>
</evidence>
<feature type="transmembrane region" description="Helical" evidence="6">
    <location>
        <begin position="47"/>
        <end position="68"/>
    </location>
</feature>
<accession>A0A5B0X1A1</accession>
<gene>
    <name evidence="8" type="ORF">F0M18_04230</name>
</gene>
<dbReference type="Proteomes" id="UP000323708">
    <property type="component" value="Unassembled WGS sequence"/>
</dbReference>
<comment type="caution">
    <text evidence="8">The sequence shown here is derived from an EMBL/GenBank/DDBJ whole genome shotgun (WGS) entry which is preliminary data.</text>
</comment>
<evidence type="ECO:0000313" key="9">
    <source>
        <dbReference type="Proteomes" id="UP000323708"/>
    </source>
</evidence>
<protein>
    <submittedName>
        <fullName evidence="8">MFS transporter</fullName>
    </submittedName>
</protein>
<evidence type="ECO:0000313" key="8">
    <source>
        <dbReference type="EMBL" id="KAA1193063.1"/>
    </source>
</evidence>
<dbReference type="GO" id="GO:0016020">
    <property type="term" value="C:membrane"/>
    <property type="evidence" value="ECO:0007669"/>
    <property type="project" value="UniProtKB-SubCell"/>
</dbReference>
<dbReference type="InterPro" id="IPR036259">
    <property type="entry name" value="MFS_trans_sf"/>
</dbReference>
<dbReference type="InterPro" id="IPR020846">
    <property type="entry name" value="MFS_dom"/>
</dbReference>
<evidence type="ECO:0000256" key="4">
    <source>
        <dbReference type="ARBA" id="ARBA00022989"/>
    </source>
</evidence>
<keyword evidence="2" id="KW-0813">Transport</keyword>
<dbReference type="AlphaFoldDB" id="A0A5B0X1A1"/>
<dbReference type="SUPFAM" id="SSF103473">
    <property type="entry name" value="MFS general substrate transporter"/>
    <property type="match status" value="1"/>
</dbReference>
<feature type="transmembrane region" description="Helical" evidence="6">
    <location>
        <begin position="80"/>
        <end position="102"/>
    </location>
</feature>
<dbReference type="InterPro" id="IPR044770">
    <property type="entry name" value="MFS_spinster-like"/>
</dbReference>
<dbReference type="PANTHER" id="PTHR23505">
    <property type="entry name" value="SPINSTER"/>
    <property type="match status" value="1"/>
</dbReference>
<dbReference type="GO" id="GO:0022857">
    <property type="term" value="F:transmembrane transporter activity"/>
    <property type="evidence" value="ECO:0007669"/>
    <property type="project" value="InterPro"/>
</dbReference>
<proteinExistence type="predicted"/>
<keyword evidence="9" id="KW-1185">Reference proteome</keyword>
<keyword evidence="3 6" id="KW-0812">Transmembrane</keyword>
<feature type="transmembrane region" description="Helical" evidence="6">
    <location>
        <begin position="318"/>
        <end position="344"/>
    </location>
</feature>
<organism evidence="8 9">
    <name type="scientific">Pseudohalioglobus sediminis</name>
    <dbReference type="NCBI Taxonomy" id="2606449"/>
    <lineage>
        <taxon>Bacteria</taxon>
        <taxon>Pseudomonadati</taxon>
        <taxon>Pseudomonadota</taxon>
        <taxon>Gammaproteobacteria</taxon>
        <taxon>Cellvibrionales</taxon>
        <taxon>Halieaceae</taxon>
        <taxon>Pseudohalioglobus</taxon>
    </lineage>
</organism>
<evidence type="ECO:0000256" key="6">
    <source>
        <dbReference type="SAM" id="Phobius"/>
    </source>
</evidence>
<feature type="transmembrane region" description="Helical" evidence="6">
    <location>
        <begin position="391"/>
        <end position="411"/>
    </location>
</feature>
<feature type="transmembrane region" description="Helical" evidence="6">
    <location>
        <begin position="12"/>
        <end position="35"/>
    </location>
</feature>
<evidence type="ECO:0000256" key="5">
    <source>
        <dbReference type="ARBA" id="ARBA00023136"/>
    </source>
</evidence>
<feature type="transmembrane region" description="Helical" evidence="6">
    <location>
        <begin position="164"/>
        <end position="188"/>
    </location>
</feature>
<dbReference type="InterPro" id="IPR011701">
    <property type="entry name" value="MFS"/>
</dbReference>
<dbReference type="EMBL" id="VTUX01000002">
    <property type="protein sequence ID" value="KAA1193063.1"/>
    <property type="molecule type" value="Genomic_DNA"/>
</dbReference>
<feature type="domain" description="Major facilitator superfamily (MFS) profile" evidence="7">
    <location>
        <begin position="13"/>
        <end position="418"/>
    </location>
</feature>
<evidence type="ECO:0000259" key="7">
    <source>
        <dbReference type="PROSITE" id="PS50850"/>
    </source>
</evidence>
<keyword evidence="5 6" id="KW-0472">Membrane</keyword>
<name>A0A5B0X1A1_9GAMM</name>
<comment type="subcellular location">
    <subcellularLocation>
        <location evidence="1">Membrane</location>
        <topology evidence="1">Multi-pass membrane protein</topology>
    </subcellularLocation>
</comment>
<sequence>MQSAFSPRYRAYVLFILWITYILNFVDRQLITILLEPIKLEFEVSDTAMGFLSGFAFALFYASLGVPVARLADRWSRRNVIAISVGLWSAMTAFCGLAGSFWQLALARVGVGIGEAGGTPPSHSLIADYFPVEQRATALSIHATATQFGILIGMLGGAVVAAQYGWRMAFIFFGIPGIVVGLLVAFTVKEPRRESPLGTSSMLADIKHIWALPGFALIATAGASTALAAYGLGTWSPSFLMRSHGLSLVETGLLLGGAGAVSGIIGAISGGLMCDRLCQRDKRWQLWLPALGAFATAPLMLGFLLWPESQQFAVGGSMIPVAILFTFLGGIVAAFWLGPTYAAIQTLSPGSMRAQAAAIFLFMFNLVGMGLGPLLIGALSDLLEPAYGSDSLRYAMAISLSLVVVGGLLFLRAAPKYVTATAST</sequence>
<evidence type="ECO:0000256" key="3">
    <source>
        <dbReference type="ARBA" id="ARBA00022692"/>
    </source>
</evidence>
<dbReference type="CDD" id="cd17328">
    <property type="entry name" value="MFS_spinster_like"/>
    <property type="match status" value="1"/>
</dbReference>